<gene>
    <name evidence="2" type="ORF">M0R45_011684</name>
</gene>
<accession>A0AAW1YAT1</accession>
<dbReference type="Proteomes" id="UP001457282">
    <property type="component" value="Unassembled WGS sequence"/>
</dbReference>
<evidence type="ECO:0000256" key="1">
    <source>
        <dbReference type="SAM" id="MobiDB-lite"/>
    </source>
</evidence>
<keyword evidence="3" id="KW-1185">Reference proteome</keyword>
<feature type="region of interest" description="Disordered" evidence="1">
    <location>
        <begin position="23"/>
        <end position="68"/>
    </location>
</feature>
<dbReference type="EMBL" id="JBEDUW010000002">
    <property type="protein sequence ID" value="KAK9946209.1"/>
    <property type="molecule type" value="Genomic_DNA"/>
</dbReference>
<evidence type="ECO:0000313" key="3">
    <source>
        <dbReference type="Proteomes" id="UP001457282"/>
    </source>
</evidence>
<organism evidence="2 3">
    <name type="scientific">Rubus argutus</name>
    <name type="common">Southern blackberry</name>
    <dbReference type="NCBI Taxonomy" id="59490"/>
    <lineage>
        <taxon>Eukaryota</taxon>
        <taxon>Viridiplantae</taxon>
        <taxon>Streptophyta</taxon>
        <taxon>Embryophyta</taxon>
        <taxon>Tracheophyta</taxon>
        <taxon>Spermatophyta</taxon>
        <taxon>Magnoliopsida</taxon>
        <taxon>eudicotyledons</taxon>
        <taxon>Gunneridae</taxon>
        <taxon>Pentapetalae</taxon>
        <taxon>rosids</taxon>
        <taxon>fabids</taxon>
        <taxon>Rosales</taxon>
        <taxon>Rosaceae</taxon>
        <taxon>Rosoideae</taxon>
        <taxon>Rosoideae incertae sedis</taxon>
        <taxon>Rubus</taxon>
    </lineage>
</organism>
<protein>
    <submittedName>
        <fullName evidence="2">Uncharacterized protein</fullName>
    </submittedName>
</protein>
<dbReference type="AlphaFoldDB" id="A0AAW1YAT1"/>
<feature type="compositionally biased region" description="Basic and acidic residues" evidence="1">
    <location>
        <begin position="31"/>
        <end position="46"/>
    </location>
</feature>
<reference evidence="2 3" key="1">
    <citation type="journal article" date="2023" name="G3 (Bethesda)">
        <title>A chromosome-length genome assembly and annotation of blackberry (Rubus argutus, cv. 'Hillquist').</title>
        <authorList>
            <person name="Bruna T."/>
            <person name="Aryal R."/>
            <person name="Dudchenko O."/>
            <person name="Sargent D.J."/>
            <person name="Mead D."/>
            <person name="Buti M."/>
            <person name="Cavallini A."/>
            <person name="Hytonen T."/>
            <person name="Andres J."/>
            <person name="Pham M."/>
            <person name="Weisz D."/>
            <person name="Mascagni F."/>
            <person name="Usai G."/>
            <person name="Natali L."/>
            <person name="Bassil N."/>
            <person name="Fernandez G.E."/>
            <person name="Lomsadze A."/>
            <person name="Armour M."/>
            <person name="Olukolu B."/>
            <person name="Poorten T."/>
            <person name="Britton C."/>
            <person name="Davik J."/>
            <person name="Ashrafi H."/>
            <person name="Aiden E.L."/>
            <person name="Borodovsky M."/>
            <person name="Worthington M."/>
        </authorList>
    </citation>
    <scope>NUCLEOTIDE SEQUENCE [LARGE SCALE GENOMIC DNA]</scope>
    <source>
        <strain evidence="2">PI 553951</strain>
    </source>
</reference>
<evidence type="ECO:0000313" key="2">
    <source>
        <dbReference type="EMBL" id="KAK9946209.1"/>
    </source>
</evidence>
<proteinExistence type="predicted"/>
<comment type="caution">
    <text evidence="2">The sequence shown here is derived from an EMBL/GenBank/DDBJ whole genome shotgun (WGS) entry which is preliminary data.</text>
</comment>
<name>A0AAW1YAT1_RUBAR</name>
<sequence length="83" mass="8733">MGLHGFSVSEHIKMKKMRIVGALRTNPPSLEKTKAHGGDETKRSAKVDSGGFGGSDSDTRFIGDGVGHGRRVARVRAAAEGVT</sequence>